<protein>
    <submittedName>
        <fullName evidence="6">ATP-binding cassette transporter snq2</fullName>
    </submittedName>
</protein>
<keyword evidence="3" id="KW-0812">Transmembrane</keyword>
<reference evidence="6" key="1">
    <citation type="journal article" date="2023" name="PhytoFront">
        <title>Draft Genome Resources of Seven Strains of Tilletia horrida, Causal Agent of Kernel Smut of Rice.</title>
        <authorList>
            <person name="Khanal S."/>
            <person name="Antony Babu S."/>
            <person name="Zhou X.G."/>
        </authorList>
    </citation>
    <scope>NUCLEOTIDE SEQUENCE</scope>
    <source>
        <strain evidence="6">TX3</strain>
    </source>
</reference>
<dbReference type="GO" id="GO:0016020">
    <property type="term" value="C:membrane"/>
    <property type="evidence" value="ECO:0007669"/>
    <property type="project" value="InterPro"/>
</dbReference>
<evidence type="ECO:0000256" key="1">
    <source>
        <dbReference type="ARBA" id="ARBA00022448"/>
    </source>
</evidence>
<dbReference type="GO" id="GO:0016887">
    <property type="term" value="F:ATP hydrolysis activity"/>
    <property type="evidence" value="ECO:0007669"/>
    <property type="project" value="InterPro"/>
</dbReference>
<evidence type="ECO:0000259" key="5">
    <source>
        <dbReference type="Pfam" id="PF06422"/>
    </source>
</evidence>
<evidence type="ECO:0000256" key="2">
    <source>
        <dbReference type="SAM" id="MobiDB-lite"/>
    </source>
</evidence>
<organism evidence="6 7">
    <name type="scientific">Tilletia horrida</name>
    <dbReference type="NCBI Taxonomy" id="155126"/>
    <lineage>
        <taxon>Eukaryota</taxon>
        <taxon>Fungi</taxon>
        <taxon>Dikarya</taxon>
        <taxon>Basidiomycota</taxon>
        <taxon>Ustilaginomycotina</taxon>
        <taxon>Exobasidiomycetes</taxon>
        <taxon>Tilletiales</taxon>
        <taxon>Tilletiaceae</taxon>
        <taxon>Tilletia</taxon>
    </lineage>
</organism>
<feature type="non-terminal residue" evidence="6">
    <location>
        <position position="197"/>
    </location>
</feature>
<dbReference type="Proteomes" id="UP001176521">
    <property type="component" value="Unassembled WGS sequence"/>
</dbReference>
<evidence type="ECO:0000313" key="6">
    <source>
        <dbReference type="EMBL" id="KAK0521979.1"/>
    </source>
</evidence>
<evidence type="ECO:0000256" key="3">
    <source>
        <dbReference type="SAM" id="Phobius"/>
    </source>
</evidence>
<dbReference type="Pfam" id="PF06422">
    <property type="entry name" value="PDR_CDR"/>
    <property type="match status" value="1"/>
</dbReference>
<dbReference type="Gene3D" id="3.40.50.300">
    <property type="entry name" value="P-loop containing nucleotide triphosphate hydrolases"/>
    <property type="match status" value="1"/>
</dbReference>
<sequence>MINEFKDLELQCVDAYITPRGGNYPTQLGPNQACTLAGARPGNPVVLGIDYVQTSFGYKRSDQWLYFGIVCIFLVGFVVMAALSVEIFEHGRFSSSLVVKKKPNKEEAKLNERLAERADRTKEREERPLDVKSQPFTWEQICYTVPVPGGKRQLLDHVDGFCEPGTLTALMGASGAGKTTLLDVLADRKSIGVISGD</sequence>
<dbReference type="GO" id="GO:0005524">
    <property type="term" value="F:ATP binding"/>
    <property type="evidence" value="ECO:0007669"/>
    <property type="project" value="UniProtKB-KW"/>
</dbReference>
<feature type="region of interest" description="Disordered" evidence="2">
    <location>
        <begin position="109"/>
        <end position="130"/>
    </location>
</feature>
<dbReference type="InterPro" id="IPR027417">
    <property type="entry name" value="P-loop_NTPase"/>
</dbReference>
<evidence type="ECO:0000259" key="4">
    <source>
        <dbReference type="Pfam" id="PF00005"/>
    </source>
</evidence>
<comment type="caution">
    <text evidence="6">The sequence shown here is derived from an EMBL/GenBank/DDBJ whole genome shotgun (WGS) entry which is preliminary data.</text>
</comment>
<keyword evidence="7" id="KW-1185">Reference proteome</keyword>
<dbReference type="SUPFAM" id="SSF52540">
    <property type="entry name" value="P-loop containing nucleoside triphosphate hydrolases"/>
    <property type="match status" value="1"/>
</dbReference>
<gene>
    <name evidence="6" type="primary">SNQ2_7</name>
    <name evidence="6" type="ORF">OC842_006601</name>
</gene>
<dbReference type="EMBL" id="JAPDMQ010000623">
    <property type="protein sequence ID" value="KAK0521979.1"/>
    <property type="molecule type" value="Genomic_DNA"/>
</dbReference>
<keyword evidence="3" id="KW-0472">Membrane</keyword>
<keyword evidence="3" id="KW-1133">Transmembrane helix</keyword>
<feature type="domain" description="ABC transporter" evidence="4">
    <location>
        <begin position="156"/>
        <end position="188"/>
    </location>
</feature>
<dbReference type="InterPro" id="IPR003439">
    <property type="entry name" value="ABC_transporter-like_ATP-bd"/>
</dbReference>
<dbReference type="AlphaFoldDB" id="A0AAN6G5T7"/>
<keyword evidence="6" id="KW-0547">Nucleotide-binding</keyword>
<dbReference type="Pfam" id="PF00005">
    <property type="entry name" value="ABC_tran"/>
    <property type="match status" value="1"/>
</dbReference>
<keyword evidence="6" id="KW-0067">ATP-binding</keyword>
<dbReference type="PANTHER" id="PTHR19241">
    <property type="entry name" value="ATP-BINDING CASSETTE TRANSPORTER"/>
    <property type="match status" value="1"/>
</dbReference>
<evidence type="ECO:0000313" key="7">
    <source>
        <dbReference type="Proteomes" id="UP001176521"/>
    </source>
</evidence>
<name>A0AAN6G5T7_9BASI</name>
<feature type="transmembrane region" description="Helical" evidence="3">
    <location>
        <begin position="64"/>
        <end position="85"/>
    </location>
</feature>
<dbReference type="InterPro" id="IPR010929">
    <property type="entry name" value="PDR_CDR_ABC"/>
</dbReference>
<keyword evidence="1" id="KW-0813">Transport</keyword>
<proteinExistence type="predicted"/>
<dbReference type="GO" id="GO:0042626">
    <property type="term" value="F:ATPase-coupled transmembrane transporter activity"/>
    <property type="evidence" value="ECO:0007669"/>
    <property type="project" value="InterPro"/>
</dbReference>
<feature type="domain" description="CDR ABC transporter" evidence="5">
    <location>
        <begin position="19"/>
        <end position="107"/>
    </location>
</feature>
<accession>A0AAN6G5T7</accession>